<comment type="caution">
    <text evidence="2">The sequence shown here is derived from an EMBL/GenBank/DDBJ whole genome shotgun (WGS) entry which is preliminary data.</text>
</comment>
<reference evidence="2 3" key="1">
    <citation type="journal article" date="2020" name="ISME J.">
        <title>Comparative genomics reveals insights into cyanobacterial evolution and habitat adaptation.</title>
        <authorList>
            <person name="Chen M.Y."/>
            <person name="Teng W.K."/>
            <person name="Zhao L."/>
            <person name="Hu C.X."/>
            <person name="Zhou Y.K."/>
            <person name="Han B.P."/>
            <person name="Song L.R."/>
            <person name="Shu W.S."/>
        </authorList>
    </citation>
    <scope>NUCLEOTIDE SEQUENCE [LARGE SCALE GENOMIC DNA]</scope>
    <source>
        <strain evidence="2 3">FACHB-252</strain>
    </source>
</reference>
<keyword evidence="1" id="KW-1133">Transmembrane helix</keyword>
<feature type="transmembrane region" description="Helical" evidence="1">
    <location>
        <begin position="66"/>
        <end position="87"/>
    </location>
</feature>
<keyword evidence="1" id="KW-0472">Membrane</keyword>
<protein>
    <submittedName>
        <fullName evidence="2">Uncharacterized protein</fullName>
    </submittedName>
</protein>
<keyword evidence="3" id="KW-1185">Reference proteome</keyword>
<name>A0ABR8H8G5_NOSPU</name>
<dbReference type="RefSeq" id="WP_190949465.1">
    <property type="nucleotide sequence ID" value="NZ_JACJTC010000007.1"/>
</dbReference>
<dbReference type="Proteomes" id="UP000606396">
    <property type="component" value="Unassembled WGS sequence"/>
</dbReference>
<keyword evidence="1" id="KW-0812">Transmembrane</keyword>
<proteinExistence type="predicted"/>
<gene>
    <name evidence="2" type="ORF">H6G94_11035</name>
</gene>
<evidence type="ECO:0000313" key="3">
    <source>
        <dbReference type="Proteomes" id="UP000606396"/>
    </source>
</evidence>
<dbReference type="EMBL" id="JACJTC010000007">
    <property type="protein sequence ID" value="MBD2611804.1"/>
    <property type="molecule type" value="Genomic_DNA"/>
</dbReference>
<evidence type="ECO:0000313" key="2">
    <source>
        <dbReference type="EMBL" id="MBD2611804.1"/>
    </source>
</evidence>
<evidence type="ECO:0000256" key="1">
    <source>
        <dbReference type="SAM" id="Phobius"/>
    </source>
</evidence>
<sequence>MAFPLKNSHFIVMEVGVENLQGRLRLRFTRALFNGNQKYLSVNLIDTPDNQVVAELKVHQAELDMIYSWLSTILYYVFAAYTLRAFFTAQPTFQASS</sequence>
<organism evidence="2 3">
    <name type="scientific">Nostoc punctiforme FACHB-252</name>
    <dbReference type="NCBI Taxonomy" id="1357509"/>
    <lineage>
        <taxon>Bacteria</taxon>
        <taxon>Bacillati</taxon>
        <taxon>Cyanobacteriota</taxon>
        <taxon>Cyanophyceae</taxon>
        <taxon>Nostocales</taxon>
        <taxon>Nostocaceae</taxon>
        <taxon>Nostoc</taxon>
    </lineage>
</organism>
<accession>A0ABR8H8G5</accession>